<dbReference type="SUPFAM" id="SSF54786">
    <property type="entry name" value="YcfA/nrd intein domain"/>
    <property type="match status" value="1"/>
</dbReference>
<comment type="caution">
    <text evidence="8">The sequence shown here is derived from an EMBL/GenBank/DDBJ whole genome shotgun (WGS) entry which is preliminary data.</text>
</comment>
<evidence type="ECO:0000256" key="5">
    <source>
        <dbReference type="ARBA" id="ARBA00022801"/>
    </source>
</evidence>
<keyword evidence="9" id="KW-1185">Reference proteome</keyword>
<evidence type="ECO:0000256" key="3">
    <source>
        <dbReference type="ARBA" id="ARBA00022722"/>
    </source>
</evidence>
<keyword evidence="7" id="KW-0346">Stress response</keyword>
<dbReference type="InterPro" id="IPR038570">
    <property type="entry name" value="HicA_sf"/>
</dbReference>
<evidence type="ECO:0000313" key="9">
    <source>
        <dbReference type="Proteomes" id="UP001302120"/>
    </source>
</evidence>
<keyword evidence="4" id="KW-0255">Endonuclease</keyword>
<dbReference type="Proteomes" id="UP001302120">
    <property type="component" value="Unassembled WGS sequence"/>
</dbReference>
<evidence type="ECO:0000256" key="7">
    <source>
        <dbReference type="ARBA" id="ARBA00023016"/>
    </source>
</evidence>
<keyword evidence="2" id="KW-1277">Toxin-antitoxin system</keyword>
<evidence type="ECO:0000313" key="8">
    <source>
        <dbReference type="EMBL" id="MEA5582439.1"/>
    </source>
</evidence>
<dbReference type="Pfam" id="PF07927">
    <property type="entry name" value="HicA_toxin"/>
    <property type="match status" value="1"/>
</dbReference>
<evidence type="ECO:0000256" key="4">
    <source>
        <dbReference type="ARBA" id="ARBA00022759"/>
    </source>
</evidence>
<dbReference type="RefSeq" id="WP_323196755.1">
    <property type="nucleotide sequence ID" value="NZ_JAYGHG010000023.1"/>
</dbReference>
<keyword evidence="3" id="KW-0540">Nuclease</keyword>
<name>A0ABU5UG20_9CYAN</name>
<keyword evidence="5" id="KW-0378">Hydrolase</keyword>
<accession>A0ABU5UG20</accession>
<evidence type="ECO:0000256" key="6">
    <source>
        <dbReference type="ARBA" id="ARBA00022884"/>
    </source>
</evidence>
<organism evidence="8 9">
    <name type="scientific">Nodularia harveyana UHCC-0300</name>
    <dbReference type="NCBI Taxonomy" id="2974287"/>
    <lineage>
        <taxon>Bacteria</taxon>
        <taxon>Bacillati</taxon>
        <taxon>Cyanobacteriota</taxon>
        <taxon>Cyanophyceae</taxon>
        <taxon>Nostocales</taxon>
        <taxon>Nodulariaceae</taxon>
        <taxon>Nodularia</taxon>
    </lineage>
</organism>
<dbReference type="InterPro" id="IPR012933">
    <property type="entry name" value="HicA_mRNA_interferase"/>
</dbReference>
<evidence type="ECO:0000256" key="1">
    <source>
        <dbReference type="ARBA" id="ARBA00006620"/>
    </source>
</evidence>
<protein>
    <submittedName>
        <fullName evidence="8">Type II toxin-antitoxin system HicA family toxin</fullName>
    </submittedName>
</protein>
<keyword evidence="6" id="KW-0694">RNA-binding</keyword>
<sequence length="73" mass="8600">MGRLAGFSYRQVTRKLKTLGFEFYRSAKGDHEIWLNPETNEKTTIPHHREIKEGTLRNILKQAQVDVEIFLEI</sequence>
<gene>
    <name evidence="8" type="ORF">VB620_13955</name>
</gene>
<comment type="similarity">
    <text evidence="1">Belongs to the HicA mRNA interferase family.</text>
</comment>
<proteinExistence type="inferred from homology"/>
<dbReference type="Gene3D" id="3.30.920.30">
    <property type="entry name" value="Hypothetical protein"/>
    <property type="match status" value="1"/>
</dbReference>
<reference evidence="8 9" key="1">
    <citation type="submission" date="2023-12" db="EMBL/GenBank/DDBJ databases">
        <title>Baltic Sea Cyanobacteria.</title>
        <authorList>
            <person name="Delbaje E."/>
            <person name="Fewer D.P."/>
            <person name="Shishido T.K."/>
        </authorList>
    </citation>
    <scope>NUCLEOTIDE SEQUENCE [LARGE SCALE GENOMIC DNA]</scope>
    <source>
        <strain evidence="8 9">UHCC-0300</strain>
    </source>
</reference>
<dbReference type="EMBL" id="JAYGHG010000023">
    <property type="protein sequence ID" value="MEA5582439.1"/>
    <property type="molecule type" value="Genomic_DNA"/>
</dbReference>
<evidence type="ECO:0000256" key="2">
    <source>
        <dbReference type="ARBA" id="ARBA00022649"/>
    </source>
</evidence>